<dbReference type="PANTHER" id="PTHR48467">
    <property type="entry name" value="GLUTAMATE SYNTHASE 1 [NADH], CHLOROPLASTIC-LIKE"/>
    <property type="match status" value="1"/>
</dbReference>
<dbReference type="InterPro" id="IPR055275">
    <property type="entry name" value="Ferredox_Rdtase"/>
</dbReference>
<keyword evidence="5" id="KW-0560">Oxidoreductase</keyword>
<keyword evidence="4" id="KW-0521">NADP</keyword>
<evidence type="ECO:0000256" key="4">
    <source>
        <dbReference type="ARBA" id="ARBA00022857"/>
    </source>
</evidence>
<feature type="signal peptide" evidence="7">
    <location>
        <begin position="1"/>
        <end position="22"/>
    </location>
</feature>
<comment type="caution">
    <text evidence="8">The sequence shown here is derived from an EMBL/GenBank/DDBJ whole genome shotgun (WGS) entry which is preliminary data.</text>
</comment>
<feature type="region of interest" description="Disordered" evidence="6">
    <location>
        <begin position="75"/>
        <end position="97"/>
    </location>
</feature>
<feature type="compositionally biased region" description="Low complexity" evidence="6">
    <location>
        <begin position="75"/>
        <end position="93"/>
    </location>
</feature>
<reference evidence="8 9" key="1">
    <citation type="journal article" date="2013" name="PLoS ONE">
        <title>Predicting the Proteins of Angomonas deanei, Strigomonas culicis and Their Respective Endosymbionts Reveals New Aspects of the Trypanosomatidae Family.</title>
        <authorList>
            <person name="Motta M.C."/>
            <person name="Martins A.C."/>
            <person name="de Souza S.S."/>
            <person name="Catta-Preta C.M."/>
            <person name="Silva R."/>
            <person name="Klein C.C."/>
            <person name="de Almeida L.G."/>
            <person name="de Lima Cunha O."/>
            <person name="Ciapina L.P."/>
            <person name="Brocchi M."/>
            <person name="Colabardini A.C."/>
            <person name="de Araujo Lima B."/>
            <person name="Machado C.R."/>
            <person name="de Almeida Soares C.M."/>
            <person name="Probst C.M."/>
            <person name="de Menezes C.B."/>
            <person name="Thompson C.E."/>
            <person name="Bartholomeu D.C."/>
            <person name="Gradia D.F."/>
            <person name="Pavoni D.P."/>
            <person name="Grisard E.C."/>
            <person name="Fantinatti-Garboggini F."/>
            <person name="Marchini F.K."/>
            <person name="Rodrigues-Luiz G.F."/>
            <person name="Wagner G."/>
            <person name="Goldman G.H."/>
            <person name="Fietto J.L."/>
            <person name="Elias M.C."/>
            <person name="Goldman M.H."/>
            <person name="Sagot M.F."/>
            <person name="Pereira M."/>
            <person name="Stoco P.H."/>
            <person name="de Mendonca-Neto R.P."/>
            <person name="Teixeira S.M."/>
            <person name="Maciel T.E."/>
            <person name="de Oliveira Mendes T.A."/>
            <person name="Urmenyi T.P."/>
            <person name="de Souza W."/>
            <person name="Schenkman S."/>
            <person name="de Vasconcelos A.T."/>
        </authorList>
    </citation>
    <scope>NUCLEOTIDE SEQUENCE [LARGE SCALE GENOMIC DNA]</scope>
</reference>
<dbReference type="SUPFAM" id="SSF51971">
    <property type="entry name" value="Nucleotide-binding domain"/>
    <property type="match status" value="1"/>
</dbReference>
<keyword evidence="2" id="KW-0285">Flavoprotein</keyword>
<comment type="cofactor">
    <cofactor evidence="1">
        <name>FAD</name>
        <dbReference type="ChEBI" id="CHEBI:57692"/>
    </cofactor>
</comment>
<dbReference type="Gene3D" id="3.50.50.60">
    <property type="entry name" value="FAD/NAD(P)-binding domain"/>
    <property type="match status" value="1"/>
</dbReference>
<name>S9UDQ8_9TRYP</name>
<evidence type="ECO:0000256" key="2">
    <source>
        <dbReference type="ARBA" id="ARBA00022630"/>
    </source>
</evidence>
<sequence length="648" mass="70632">MFAVIVILFSLTLSFFCFDAVGFSFSSSSICVHIHTHSVCNKLNRKKSKMIRCFTSLPRRWNARSGMWLCHRSCSSSSSGSSGAATTSGGDSSKPQAAPRKVQIAVVGSGPSGCFVASYLTKKNENIHVDVFERLPVPFGLCRYGVAPDHPDVKNVEGQFLELFKSGRVTWIGNVTVGKEIPVVALLREYAAVVFATGAEGGKSLGIPGEDLGNVIGARDFVSYYNTFPFPYGSPRFAPFDIDKVQRAVVIGNGNVAMDVTRVLSGDYKYFAPTDMNAVAVKELMKNRIREVSVVARRGPEYSAFATAEFRELTKFQPGAVTVGVDPFDLAAALERPAANARAHRRLMELVHQHTITPEALGEEYRVGAATVAGERLHPAEAPPPADPQPTPARGPCAVRFRYHLRPIRFLPSPHRKNFVGAVLYERMDLPEDAPEAARYVVQPCDVVLKSIGYRSDPIVGVPFDHGHGIIPNVRGRVVGMPRVYCSGWVRNGAKGVILHSVVDAQDTVNSILEDVASGALPADGAGMSGKYGLVDYFVEKQLQPVSVAGLERIFYVEKERGVDLGKRLEKVDSVRDMLDLALGGDVGRRTHERVRSFTASRPEAMLYLKELLDDDTDLAPLARELAKDLPYKLAAQHPPGRIGPGQL</sequence>
<evidence type="ECO:0000256" key="5">
    <source>
        <dbReference type="ARBA" id="ARBA00023002"/>
    </source>
</evidence>
<keyword evidence="9" id="KW-1185">Reference proteome</keyword>
<dbReference type="Pfam" id="PF13450">
    <property type="entry name" value="NAD_binding_8"/>
    <property type="match status" value="1"/>
</dbReference>
<dbReference type="PANTHER" id="PTHR48467:SF1">
    <property type="entry name" value="GLUTAMATE SYNTHASE 1 [NADH], CHLOROPLASTIC-LIKE"/>
    <property type="match status" value="1"/>
</dbReference>
<accession>S9UDQ8</accession>
<evidence type="ECO:0000256" key="1">
    <source>
        <dbReference type="ARBA" id="ARBA00001974"/>
    </source>
</evidence>
<evidence type="ECO:0000256" key="7">
    <source>
        <dbReference type="SAM" id="SignalP"/>
    </source>
</evidence>
<keyword evidence="3" id="KW-0274">FAD</keyword>
<dbReference type="EMBL" id="ATMH01004799">
    <property type="protein sequence ID" value="EPY28952.1"/>
    <property type="molecule type" value="Genomic_DNA"/>
</dbReference>
<proteinExistence type="predicted"/>
<dbReference type="OrthoDB" id="333024at2759"/>
<evidence type="ECO:0000256" key="6">
    <source>
        <dbReference type="SAM" id="MobiDB-lite"/>
    </source>
</evidence>
<dbReference type="Proteomes" id="UP000015354">
    <property type="component" value="Unassembled WGS sequence"/>
</dbReference>
<dbReference type="PRINTS" id="PR00419">
    <property type="entry name" value="ADXRDTASE"/>
</dbReference>
<dbReference type="AlphaFoldDB" id="S9UDQ8"/>
<keyword evidence="7" id="KW-0732">Signal</keyword>
<organism evidence="8 9">
    <name type="scientific">Strigomonas culicis</name>
    <dbReference type="NCBI Taxonomy" id="28005"/>
    <lineage>
        <taxon>Eukaryota</taxon>
        <taxon>Discoba</taxon>
        <taxon>Euglenozoa</taxon>
        <taxon>Kinetoplastea</taxon>
        <taxon>Metakinetoplastina</taxon>
        <taxon>Trypanosomatida</taxon>
        <taxon>Trypanosomatidae</taxon>
        <taxon>Strigomonadinae</taxon>
        <taxon>Strigomonas</taxon>
    </lineage>
</organism>
<evidence type="ECO:0000313" key="9">
    <source>
        <dbReference type="Proteomes" id="UP000015354"/>
    </source>
</evidence>
<evidence type="ECO:0000256" key="3">
    <source>
        <dbReference type="ARBA" id="ARBA00022827"/>
    </source>
</evidence>
<gene>
    <name evidence="8" type="ORF">STCU_04799</name>
</gene>
<evidence type="ECO:0000313" key="8">
    <source>
        <dbReference type="EMBL" id="EPY28952.1"/>
    </source>
</evidence>
<feature type="chain" id="PRO_5004571361" evidence="7">
    <location>
        <begin position="23"/>
        <end position="648"/>
    </location>
</feature>
<dbReference type="GO" id="GO:0016491">
    <property type="term" value="F:oxidoreductase activity"/>
    <property type="evidence" value="ECO:0007669"/>
    <property type="project" value="UniProtKB-KW"/>
</dbReference>
<protein>
    <submittedName>
        <fullName evidence="8">Ferredoxin NADP+ reductase-like protein</fullName>
    </submittedName>
</protein>
<dbReference type="Gene3D" id="3.40.50.720">
    <property type="entry name" value="NAD(P)-binding Rossmann-like Domain"/>
    <property type="match status" value="1"/>
</dbReference>
<dbReference type="InterPro" id="IPR036188">
    <property type="entry name" value="FAD/NAD-bd_sf"/>
</dbReference>